<dbReference type="Proteomes" id="UP000586827">
    <property type="component" value="Unassembled WGS sequence"/>
</dbReference>
<evidence type="ECO:0000313" key="2">
    <source>
        <dbReference type="EMBL" id="NNH73299.1"/>
    </source>
</evidence>
<gene>
    <name evidence="2" type="ORF">HLB23_26165</name>
</gene>
<dbReference type="InterPro" id="IPR043917">
    <property type="entry name" value="DUF5753"/>
</dbReference>
<reference evidence="2 3" key="1">
    <citation type="submission" date="2020-05" db="EMBL/GenBank/DDBJ databases">
        <title>MicrobeNet Type strains.</title>
        <authorList>
            <person name="Nicholson A.C."/>
        </authorList>
    </citation>
    <scope>NUCLEOTIDE SEQUENCE [LARGE SCALE GENOMIC DNA]</scope>
    <source>
        <strain evidence="2 3">JCM 3224</strain>
    </source>
</reference>
<dbReference type="EMBL" id="JABELX010000010">
    <property type="protein sequence ID" value="NNH73299.1"/>
    <property type="molecule type" value="Genomic_DNA"/>
</dbReference>
<dbReference type="RefSeq" id="WP_067517038.1">
    <property type="nucleotide sequence ID" value="NZ_JABELX010000010.1"/>
</dbReference>
<proteinExistence type="predicted"/>
<evidence type="ECO:0000259" key="1">
    <source>
        <dbReference type="Pfam" id="PF19054"/>
    </source>
</evidence>
<accession>A0A849CDQ5</accession>
<sequence length="289" mass="32611">MDFGNFMHGIRENRTLLAAAAHLDVSRQVIMRLEDGLPTKLTKPQIESLIDFYHPSADDRAEALRLFEEVRAQDKASKAQGNSKGMWKAYSDQVAPNFEKFLRLEGVAEGIITYQPLIVPGLLQTPDYRRAIIRIEMPALSAVDVERRLELTAKRQVRLEENGFRMEAFLDEAALRHRPCTPAAMSIQLRWLTESSERDNVSLRVIPFSVGPHRGLTIQVFTLLRLPRGESGRALPPVVYAEGAIGSVFHENQEEVDVYDQAISGLREVALSEDDTRDLVNRVAKEYAT</sequence>
<feature type="domain" description="DUF5753" evidence="1">
    <location>
        <begin position="98"/>
        <end position="281"/>
    </location>
</feature>
<protein>
    <submittedName>
        <fullName evidence="2">XRE family transcriptional regulator</fullName>
    </submittedName>
</protein>
<comment type="caution">
    <text evidence="2">The sequence shown here is derived from an EMBL/GenBank/DDBJ whole genome shotgun (WGS) entry which is preliminary data.</text>
</comment>
<evidence type="ECO:0000313" key="3">
    <source>
        <dbReference type="Proteomes" id="UP000586827"/>
    </source>
</evidence>
<keyword evidence="3" id="KW-1185">Reference proteome</keyword>
<dbReference type="Pfam" id="PF19054">
    <property type="entry name" value="DUF5753"/>
    <property type="match status" value="1"/>
</dbReference>
<name>A0A849CDQ5_9NOCA</name>
<dbReference type="AlphaFoldDB" id="A0A849CDQ5"/>
<organism evidence="2 3">
    <name type="scientific">Nocardia uniformis</name>
    <dbReference type="NCBI Taxonomy" id="53432"/>
    <lineage>
        <taxon>Bacteria</taxon>
        <taxon>Bacillati</taxon>
        <taxon>Actinomycetota</taxon>
        <taxon>Actinomycetes</taxon>
        <taxon>Mycobacteriales</taxon>
        <taxon>Nocardiaceae</taxon>
        <taxon>Nocardia</taxon>
    </lineage>
</organism>